<organism evidence="6 7">
    <name type="scientific">Tessaracoccus bendigoensis DSM 12906</name>
    <dbReference type="NCBI Taxonomy" id="1123357"/>
    <lineage>
        <taxon>Bacteria</taxon>
        <taxon>Bacillati</taxon>
        <taxon>Actinomycetota</taxon>
        <taxon>Actinomycetes</taxon>
        <taxon>Propionibacteriales</taxon>
        <taxon>Propionibacteriaceae</taxon>
        <taxon>Tessaracoccus</taxon>
    </lineage>
</organism>
<sequence>MVVRGRGTGTRMSRMDRRAQIIEVATTLISANGYWSVSLHDIGVECGITDAAVLHHFGSKENLLLAVMEHRDEADRSALAEALDVPLEQLYESIPALALADVCTAMVGRNARQPEIVRLYTVLSAESLQPDHPVHGYFRERDQRAVRTFASARVPGGGTPRLARLVLATMDGLQLRWLRDPDGVDLVGEWEAAAAAIIPR</sequence>
<dbReference type="SUPFAM" id="SSF48498">
    <property type="entry name" value="Tetracyclin repressor-like, C-terminal domain"/>
    <property type="match status" value="1"/>
</dbReference>
<dbReference type="Proteomes" id="UP000184512">
    <property type="component" value="Unassembled WGS sequence"/>
</dbReference>
<dbReference type="SUPFAM" id="SSF46689">
    <property type="entry name" value="Homeodomain-like"/>
    <property type="match status" value="1"/>
</dbReference>
<dbReference type="InterPro" id="IPR009057">
    <property type="entry name" value="Homeodomain-like_sf"/>
</dbReference>
<evidence type="ECO:0000256" key="1">
    <source>
        <dbReference type="ARBA" id="ARBA00023015"/>
    </source>
</evidence>
<keyword evidence="2 4" id="KW-0238">DNA-binding</keyword>
<proteinExistence type="predicted"/>
<evidence type="ECO:0000256" key="3">
    <source>
        <dbReference type="ARBA" id="ARBA00023163"/>
    </source>
</evidence>
<accession>A0A1M6EP79</accession>
<dbReference type="OrthoDB" id="5112469at2"/>
<keyword evidence="7" id="KW-1185">Reference proteome</keyword>
<dbReference type="GO" id="GO:0003700">
    <property type="term" value="F:DNA-binding transcription factor activity"/>
    <property type="evidence" value="ECO:0007669"/>
    <property type="project" value="TreeGrafter"/>
</dbReference>
<feature type="DNA-binding region" description="H-T-H motif" evidence="4">
    <location>
        <begin position="38"/>
        <end position="57"/>
    </location>
</feature>
<name>A0A1M6EP79_9ACTN</name>
<evidence type="ECO:0000256" key="2">
    <source>
        <dbReference type="ARBA" id="ARBA00023125"/>
    </source>
</evidence>
<dbReference type="PANTHER" id="PTHR30055:SF234">
    <property type="entry name" value="HTH-TYPE TRANSCRIPTIONAL REGULATOR BETI"/>
    <property type="match status" value="1"/>
</dbReference>
<dbReference type="InterPro" id="IPR001647">
    <property type="entry name" value="HTH_TetR"/>
</dbReference>
<keyword evidence="1" id="KW-0805">Transcription regulation</keyword>
<dbReference type="GO" id="GO:0000976">
    <property type="term" value="F:transcription cis-regulatory region binding"/>
    <property type="evidence" value="ECO:0007669"/>
    <property type="project" value="TreeGrafter"/>
</dbReference>
<dbReference type="STRING" id="1123357.SAMN02745244_01236"/>
<keyword evidence="3" id="KW-0804">Transcription</keyword>
<feature type="domain" description="HTH tetR-type" evidence="5">
    <location>
        <begin position="15"/>
        <end position="75"/>
    </location>
</feature>
<dbReference type="PROSITE" id="PS50977">
    <property type="entry name" value="HTH_TETR_2"/>
    <property type="match status" value="1"/>
</dbReference>
<dbReference type="PANTHER" id="PTHR30055">
    <property type="entry name" value="HTH-TYPE TRANSCRIPTIONAL REGULATOR RUTR"/>
    <property type="match status" value="1"/>
</dbReference>
<evidence type="ECO:0000259" key="5">
    <source>
        <dbReference type="PROSITE" id="PS50977"/>
    </source>
</evidence>
<dbReference type="InterPro" id="IPR036271">
    <property type="entry name" value="Tet_transcr_reg_TetR-rel_C_sf"/>
</dbReference>
<protein>
    <submittedName>
        <fullName evidence="6">Transcriptional regulator, TetR family</fullName>
    </submittedName>
</protein>
<dbReference type="EMBL" id="FQZG01000018">
    <property type="protein sequence ID" value="SHI87272.1"/>
    <property type="molecule type" value="Genomic_DNA"/>
</dbReference>
<dbReference type="Gene3D" id="1.10.357.10">
    <property type="entry name" value="Tetracycline Repressor, domain 2"/>
    <property type="match status" value="1"/>
</dbReference>
<evidence type="ECO:0000313" key="7">
    <source>
        <dbReference type="Proteomes" id="UP000184512"/>
    </source>
</evidence>
<evidence type="ECO:0000313" key="6">
    <source>
        <dbReference type="EMBL" id="SHI87272.1"/>
    </source>
</evidence>
<reference evidence="6 7" key="1">
    <citation type="submission" date="2016-11" db="EMBL/GenBank/DDBJ databases">
        <authorList>
            <person name="Jaros S."/>
            <person name="Januszkiewicz K."/>
            <person name="Wedrychowicz H."/>
        </authorList>
    </citation>
    <scope>NUCLEOTIDE SEQUENCE [LARGE SCALE GENOMIC DNA]</scope>
    <source>
        <strain evidence="6 7">DSM 12906</strain>
    </source>
</reference>
<dbReference type="InterPro" id="IPR050109">
    <property type="entry name" value="HTH-type_TetR-like_transc_reg"/>
</dbReference>
<dbReference type="Pfam" id="PF00440">
    <property type="entry name" value="TetR_N"/>
    <property type="match status" value="1"/>
</dbReference>
<dbReference type="AlphaFoldDB" id="A0A1M6EP79"/>
<dbReference type="PRINTS" id="PR00455">
    <property type="entry name" value="HTHTETR"/>
</dbReference>
<evidence type="ECO:0000256" key="4">
    <source>
        <dbReference type="PROSITE-ProRule" id="PRU00335"/>
    </source>
</evidence>
<gene>
    <name evidence="6" type="ORF">SAMN02745244_01236</name>
</gene>